<dbReference type="InterPro" id="IPR055355">
    <property type="entry name" value="ZP-C"/>
</dbReference>
<name>A0A671WAV5_SPAAU</name>
<sequence>MGTTEILLCFFLGNLITVQSRMKEQDDAFPQEFPGFFDYISPFPFKRSFDFTPYDTVFSSWRTRTPDFHMLAEFPPIMHVPNVEVFCDESELTLRVDRRLNGVILSAEEIQLGDGCYSNRALPHQFVFVYSLDECGTARVMQNGLEMFTNTLYLNLKKPLPTWWQTPSPVHISCSPKRSYADPNFFVSAAFSENGRTFNIKAMNPTWSSAAESNTYKRGQAVNLQLSAQTRPKQQLFIQSCFVSASPEPETVPRKAVILNKGCTAPLGSPHAVVQFVASNRADVVNLVLNTSYLISELYIHCSVLLSDKGVTFGSKSCNYNMIESRWEDLSGTAEVCKCCSSKCKGLSVKHLPDDVKATVSTGPLVIVDKDVEMIPEPSFSEPQETPSPPVGDPIQFVPSDGAATADAIVSGTSISGSKLSSPPQGVVVVSQDPAGRLTLWLPEEVKDAEQSENISSEPDDYLTVELQANDLPELQVLTADQESQNEIRDHNMNLLTLVDLIIHPQLEKASAAEDSQMKMWLGGVQLLHTEAPEEADVSLPDKTSEEKNHFGKMRDELAQRQADAAVMPGEETNDARPIIRSKLQFSKGRGGLQTLSYEEEEVMQEEDKGVIRRFGMDAVKRKPRQTGLRSTFLDLLRRLDKAE</sequence>
<dbReference type="GO" id="GO:0007339">
    <property type="term" value="P:binding of sperm to zona pellucida"/>
    <property type="evidence" value="ECO:0007669"/>
    <property type="project" value="TreeGrafter"/>
</dbReference>
<dbReference type="InterPro" id="IPR042235">
    <property type="entry name" value="ZP-C_dom"/>
</dbReference>
<dbReference type="GO" id="GO:0032190">
    <property type="term" value="F:acrosin binding"/>
    <property type="evidence" value="ECO:0007669"/>
    <property type="project" value="TreeGrafter"/>
</dbReference>
<accession>A0A671WAV5</accession>
<reference evidence="4" key="3">
    <citation type="submission" date="2025-09" db="UniProtKB">
        <authorList>
            <consortium name="Ensembl"/>
        </authorList>
    </citation>
    <scope>IDENTIFICATION</scope>
</reference>
<dbReference type="OMA" id="VIMNKGC"/>
<dbReference type="OrthoDB" id="8941595at2759"/>
<dbReference type="InParanoid" id="A0A671WAV5"/>
<dbReference type="PANTHER" id="PTHR11576">
    <property type="entry name" value="ZONA PELLUCIDA SPERM-BINDING PROTEIN 3"/>
    <property type="match status" value="1"/>
</dbReference>
<evidence type="ECO:0000313" key="5">
    <source>
        <dbReference type="Proteomes" id="UP000472265"/>
    </source>
</evidence>
<evidence type="ECO:0000259" key="3">
    <source>
        <dbReference type="PROSITE" id="PS51034"/>
    </source>
</evidence>
<dbReference type="SMART" id="SM00241">
    <property type="entry name" value="ZP"/>
    <property type="match status" value="1"/>
</dbReference>
<dbReference type="PROSITE" id="PS51034">
    <property type="entry name" value="ZP_2"/>
    <property type="match status" value="1"/>
</dbReference>
<dbReference type="InterPro" id="IPR001507">
    <property type="entry name" value="ZP_dom"/>
</dbReference>
<reference evidence="4" key="1">
    <citation type="submission" date="2021-04" db="EMBL/GenBank/DDBJ databases">
        <authorList>
            <consortium name="Wellcome Sanger Institute Data Sharing"/>
        </authorList>
    </citation>
    <scope>NUCLEOTIDE SEQUENCE [LARGE SCALE GENOMIC DNA]</scope>
</reference>
<dbReference type="GO" id="GO:0031012">
    <property type="term" value="C:extracellular matrix"/>
    <property type="evidence" value="ECO:0007669"/>
    <property type="project" value="TreeGrafter"/>
</dbReference>
<dbReference type="Gene3D" id="2.60.40.4100">
    <property type="entry name" value="Zona pellucida, ZP-C domain"/>
    <property type="match status" value="1"/>
</dbReference>
<proteinExistence type="predicted"/>
<dbReference type="Ensembl" id="ENSSAUT00010037982.1">
    <property type="protein sequence ID" value="ENSSAUP00010036065.1"/>
    <property type="gene ID" value="ENSSAUG00010015255.1"/>
</dbReference>
<dbReference type="AlphaFoldDB" id="A0A671WAV5"/>
<evidence type="ECO:0000256" key="2">
    <source>
        <dbReference type="SAM" id="SignalP"/>
    </source>
</evidence>
<keyword evidence="5" id="KW-1185">Reference proteome</keyword>
<reference evidence="4" key="2">
    <citation type="submission" date="2025-08" db="UniProtKB">
        <authorList>
            <consortium name="Ensembl"/>
        </authorList>
    </citation>
    <scope>IDENTIFICATION</scope>
</reference>
<evidence type="ECO:0000313" key="4">
    <source>
        <dbReference type="Ensembl" id="ENSSAUP00010036065.1"/>
    </source>
</evidence>
<organism evidence="4 5">
    <name type="scientific">Sparus aurata</name>
    <name type="common">Gilthead sea bream</name>
    <dbReference type="NCBI Taxonomy" id="8175"/>
    <lineage>
        <taxon>Eukaryota</taxon>
        <taxon>Metazoa</taxon>
        <taxon>Chordata</taxon>
        <taxon>Craniata</taxon>
        <taxon>Vertebrata</taxon>
        <taxon>Euteleostomi</taxon>
        <taxon>Actinopterygii</taxon>
        <taxon>Neopterygii</taxon>
        <taxon>Teleostei</taxon>
        <taxon>Neoteleostei</taxon>
        <taxon>Acanthomorphata</taxon>
        <taxon>Eupercaria</taxon>
        <taxon>Spariformes</taxon>
        <taxon>Sparidae</taxon>
        <taxon>Sparus</taxon>
    </lineage>
</organism>
<dbReference type="PANTHER" id="PTHR11576:SF18">
    <property type="entry name" value="ZONA PELLUCIDA PROTEIN C"/>
    <property type="match status" value="1"/>
</dbReference>
<feature type="domain" description="ZP" evidence="3">
    <location>
        <begin position="86"/>
        <end position="325"/>
    </location>
</feature>
<dbReference type="GO" id="GO:2000344">
    <property type="term" value="P:positive regulation of acrosome reaction"/>
    <property type="evidence" value="ECO:0007669"/>
    <property type="project" value="TreeGrafter"/>
</dbReference>
<dbReference type="GO" id="GO:0035803">
    <property type="term" value="P:egg coat formation"/>
    <property type="evidence" value="ECO:0007669"/>
    <property type="project" value="TreeGrafter"/>
</dbReference>
<keyword evidence="2" id="KW-0732">Signal</keyword>
<keyword evidence="1" id="KW-1015">Disulfide bond</keyword>
<dbReference type="Proteomes" id="UP000472265">
    <property type="component" value="Chromosome 16"/>
</dbReference>
<dbReference type="FunFam" id="2.60.40.4100:FF:000002">
    <property type="entry name" value="Zona pellucida sperm-binding protein 3"/>
    <property type="match status" value="1"/>
</dbReference>
<protein>
    <submittedName>
        <fullName evidence="4">Zona pellucida sperm-binding protein 3-like</fullName>
    </submittedName>
</protein>
<feature type="chain" id="PRO_5025582951" evidence="2">
    <location>
        <begin position="21"/>
        <end position="644"/>
    </location>
</feature>
<dbReference type="Pfam" id="PF00100">
    <property type="entry name" value="Zona_pellucida"/>
    <property type="match status" value="1"/>
</dbReference>
<dbReference type="Gene3D" id="2.60.40.3210">
    <property type="entry name" value="Zona pellucida, ZP-N domain"/>
    <property type="match status" value="1"/>
</dbReference>
<gene>
    <name evidence="4" type="primary">zpcx</name>
</gene>
<dbReference type="GeneTree" id="ENSGT01030000234567"/>
<evidence type="ECO:0000256" key="1">
    <source>
        <dbReference type="ARBA" id="ARBA00023157"/>
    </source>
</evidence>
<feature type="signal peptide" evidence="2">
    <location>
        <begin position="1"/>
        <end position="20"/>
    </location>
</feature>